<name>A0A0H5Q5B3_9ZZZZ</name>
<dbReference type="AlphaFoldDB" id="A0A0H5Q5B3"/>
<protein>
    <submittedName>
        <fullName evidence="1">Uncharacterized protein</fullName>
    </submittedName>
</protein>
<accession>A0A0H5Q5B3</accession>
<organism evidence="1">
    <name type="scientific">uncultured prokaryote</name>
    <dbReference type="NCBI Taxonomy" id="198431"/>
    <lineage>
        <taxon>unclassified sequences</taxon>
        <taxon>environmental samples</taxon>
    </lineage>
</organism>
<reference evidence="1" key="1">
    <citation type="submission" date="2015-06" db="EMBL/GenBank/DDBJ databases">
        <authorList>
            <person name="Joergensen T."/>
        </authorList>
    </citation>
    <scope>NUCLEOTIDE SEQUENCE</scope>
    <source>
        <strain evidence="1">RGFK1190</strain>
    </source>
</reference>
<dbReference type="EMBL" id="LN853764">
    <property type="protein sequence ID" value="CRY96640.1"/>
    <property type="molecule type" value="Genomic_DNA"/>
</dbReference>
<reference evidence="1" key="2">
    <citation type="submission" date="2015-07" db="EMBL/GenBank/DDBJ databases">
        <title>Plasmids, circular viruses and viroids from rat gut.</title>
        <authorList>
            <person name="Jorgensen T.J."/>
            <person name="Hansen M.A."/>
            <person name="Xu Z."/>
            <person name="Tabak M.A."/>
            <person name="Sorensen S.J."/>
            <person name="Hansen L.H."/>
        </authorList>
    </citation>
    <scope>NUCLEOTIDE SEQUENCE</scope>
    <source>
        <strain evidence="1">RGFK1190</strain>
    </source>
</reference>
<sequence length="92" mass="10177">MNEHKTALPHQITIDQPLPGFYPCLTLQLNVTRYASGSVGRFVLVVREPSAGIEIRREFCDSQAWSEVVQSASRALTLALGTLEYLQDGEKG</sequence>
<proteinExistence type="predicted"/>
<evidence type="ECO:0000313" key="1">
    <source>
        <dbReference type="EMBL" id="CRY96640.1"/>
    </source>
</evidence>